<keyword evidence="3" id="KW-0408">Iron</keyword>
<sequence length="125" mass="14122">MNKVKRKLPDWFKVKFPAGKNFYELKEKFSVASLNTVCEEAACPNIGECWERKTATFMILGDTCTRACSYCNVKTGWPGFIDDSEPYRLAKTVKDMNLDYVVITSVDRDDLDDAGSGIFAKSIIE</sequence>
<evidence type="ECO:0000256" key="3">
    <source>
        <dbReference type="ARBA" id="ARBA00022485"/>
    </source>
</evidence>
<dbReference type="SUPFAM" id="SSF102114">
    <property type="entry name" value="Radical SAM enzymes"/>
    <property type="match status" value="1"/>
</dbReference>
<keyword evidence="3" id="KW-0004">4Fe-4S</keyword>
<evidence type="ECO:0000256" key="1">
    <source>
        <dbReference type="ARBA" id="ARBA00001966"/>
    </source>
</evidence>
<proteinExistence type="predicted"/>
<dbReference type="PANTHER" id="PTHR10949">
    <property type="entry name" value="LIPOYL SYNTHASE"/>
    <property type="match status" value="1"/>
</dbReference>
<feature type="domain" description="Radical SAM core" evidence="4">
    <location>
        <begin position="50"/>
        <end position="125"/>
    </location>
</feature>
<gene>
    <name evidence="5" type="ORF">METZ01_LOCUS286494</name>
</gene>
<keyword evidence="3" id="KW-0411">Iron-sulfur</keyword>
<comment type="subcellular location">
    <subcellularLocation>
        <location evidence="2">Mitochondrion</location>
    </subcellularLocation>
</comment>
<evidence type="ECO:0000256" key="2">
    <source>
        <dbReference type="ARBA" id="ARBA00004173"/>
    </source>
</evidence>
<evidence type="ECO:0000313" key="5">
    <source>
        <dbReference type="EMBL" id="SVC33640.1"/>
    </source>
</evidence>
<protein>
    <recommendedName>
        <fullName evidence="4">Radical SAM core domain-containing protein</fullName>
    </recommendedName>
</protein>
<accession>A0A382LAD6</accession>
<dbReference type="Pfam" id="PF16881">
    <property type="entry name" value="LIAS_N"/>
    <property type="match status" value="1"/>
</dbReference>
<dbReference type="GO" id="GO:0051539">
    <property type="term" value="F:4 iron, 4 sulfur cluster binding"/>
    <property type="evidence" value="ECO:0007669"/>
    <property type="project" value="UniProtKB-KW"/>
</dbReference>
<dbReference type="AlphaFoldDB" id="A0A382LAD6"/>
<dbReference type="PANTHER" id="PTHR10949:SF0">
    <property type="entry name" value="LIPOYL SYNTHASE, MITOCHONDRIAL"/>
    <property type="match status" value="1"/>
</dbReference>
<dbReference type="PROSITE" id="PS51918">
    <property type="entry name" value="RADICAL_SAM"/>
    <property type="match status" value="1"/>
</dbReference>
<feature type="non-terminal residue" evidence="5">
    <location>
        <position position="125"/>
    </location>
</feature>
<evidence type="ECO:0000259" key="4">
    <source>
        <dbReference type="PROSITE" id="PS51918"/>
    </source>
</evidence>
<dbReference type="InterPro" id="IPR007197">
    <property type="entry name" value="rSAM"/>
</dbReference>
<dbReference type="EMBL" id="UINC01085777">
    <property type="protein sequence ID" value="SVC33640.1"/>
    <property type="molecule type" value="Genomic_DNA"/>
</dbReference>
<dbReference type="GO" id="GO:0005739">
    <property type="term" value="C:mitochondrion"/>
    <property type="evidence" value="ECO:0007669"/>
    <property type="project" value="UniProtKB-SubCell"/>
</dbReference>
<dbReference type="InterPro" id="IPR003698">
    <property type="entry name" value="Lipoyl_synth"/>
</dbReference>
<organism evidence="5">
    <name type="scientific">marine metagenome</name>
    <dbReference type="NCBI Taxonomy" id="408172"/>
    <lineage>
        <taxon>unclassified sequences</taxon>
        <taxon>metagenomes</taxon>
        <taxon>ecological metagenomes</taxon>
    </lineage>
</organism>
<dbReference type="InterPro" id="IPR058240">
    <property type="entry name" value="rSAM_sf"/>
</dbReference>
<dbReference type="InterPro" id="IPR031691">
    <property type="entry name" value="LIAS_N"/>
</dbReference>
<keyword evidence="3" id="KW-0479">Metal-binding</keyword>
<comment type="cofactor">
    <cofactor evidence="1">
        <name>[4Fe-4S] cluster</name>
        <dbReference type="ChEBI" id="CHEBI:49883"/>
    </cofactor>
</comment>
<reference evidence="5" key="1">
    <citation type="submission" date="2018-05" db="EMBL/GenBank/DDBJ databases">
        <authorList>
            <person name="Lanie J.A."/>
            <person name="Ng W.-L."/>
            <person name="Kazmierczak K.M."/>
            <person name="Andrzejewski T.M."/>
            <person name="Davidsen T.M."/>
            <person name="Wayne K.J."/>
            <person name="Tettelin H."/>
            <person name="Glass J.I."/>
            <person name="Rusch D."/>
            <person name="Podicherti R."/>
            <person name="Tsui H.-C.T."/>
            <person name="Winkler M.E."/>
        </authorList>
    </citation>
    <scope>NUCLEOTIDE SEQUENCE</scope>
</reference>
<name>A0A382LAD6_9ZZZZ</name>
<dbReference type="GO" id="GO:0016992">
    <property type="term" value="F:lipoate synthase activity"/>
    <property type="evidence" value="ECO:0007669"/>
    <property type="project" value="InterPro"/>
</dbReference>